<keyword evidence="1" id="KW-0812">Transmembrane</keyword>
<dbReference type="InterPro" id="IPR013783">
    <property type="entry name" value="Ig-like_fold"/>
</dbReference>
<feature type="transmembrane region" description="Helical" evidence="1">
    <location>
        <begin position="20"/>
        <end position="41"/>
    </location>
</feature>
<name>A0A2T4UC26_9ACTN</name>
<dbReference type="Gene3D" id="2.60.40.10">
    <property type="entry name" value="Immunoglobulins"/>
    <property type="match status" value="1"/>
</dbReference>
<accession>A0A2T4UC26</accession>
<keyword evidence="1" id="KW-0472">Membrane</keyword>
<keyword evidence="1" id="KW-1133">Transmembrane helix</keyword>
<dbReference type="RefSeq" id="WP_107570857.1">
    <property type="nucleotide sequence ID" value="NZ_PYYB01000004.1"/>
</dbReference>
<evidence type="ECO:0000313" key="2">
    <source>
        <dbReference type="EMBL" id="PTL54757.1"/>
    </source>
</evidence>
<evidence type="ECO:0000313" key="3">
    <source>
        <dbReference type="Proteomes" id="UP000240739"/>
    </source>
</evidence>
<evidence type="ECO:0000256" key="1">
    <source>
        <dbReference type="SAM" id="Phobius"/>
    </source>
</evidence>
<dbReference type="InterPro" id="IPR035986">
    <property type="entry name" value="PKD_dom_sf"/>
</dbReference>
<dbReference type="AlphaFoldDB" id="A0A2T4UC26"/>
<gene>
    <name evidence="2" type="ORF">C7Y72_19370</name>
</gene>
<reference evidence="2 3" key="1">
    <citation type="submission" date="2018-03" db="EMBL/GenBank/DDBJ databases">
        <title>Aquarubrobacter algicola gen. nov., sp. nov., a novel actinobacterium isolated from shallow eutrophic lake during the end of cyanobacterial harmful algal blooms.</title>
        <authorList>
            <person name="Chun S.J."/>
        </authorList>
    </citation>
    <scope>NUCLEOTIDE SEQUENCE [LARGE SCALE GENOMIC DNA]</scope>
    <source>
        <strain evidence="2 3">Seoho-28</strain>
    </source>
</reference>
<evidence type="ECO:0008006" key="4">
    <source>
        <dbReference type="Google" id="ProtNLM"/>
    </source>
</evidence>
<organism evidence="2 3">
    <name type="scientific">Paraconexibacter algicola</name>
    <dbReference type="NCBI Taxonomy" id="2133960"/>
    <lineage>
        <taxon>Bacteria</taxon>
        <taxon>Bacillati</taxon>
        <taxon>Actinomycetota</taxon>
        <taxon>Thermoleophilia</taxon>
        <taxon>Solirubrobacterales</taxon>
        <taxon>Paraconexibacteraceae</taxon>
        <taxon>Paraconexibacter</taxon>
    </lineage>
</organism>
<dbReference type="EMBL" id="PYYB01000004">
    <property type="protein sequence ID" value="PTL54757.1"/>
    <property type="molecule type" value="Genomic_DNA"/>
</dbReference>
<proteinExistence type="predicted"/>
<protein>
    <recommendedName>
        <fullName evidence="4">PKD domain-containing protein</fullName>
    </recommendedName>
</protein>
<dbReference type="SUPFAM" id="SSF49299">
    <property type="entry name" value="PKD domain"/>
    <property type="match status" value="1"/>
</dbReference>
<comment type="caution">
    <text evidence="2">The sequence shown here is derived from an EMBL/GenBank/DDBJ whole genome shotgun (WGS) entry which is preliminary data.</text>
</comment>
<keyword evidence="3" id="KW-1185">Reference proteome</keyword>
<dbReference type="GO" id="GO:0005975">
    <property type="term" value="P:carbohydrate metabolic process"/>
    <property type="evidence" value="ECO:0007669"/>
    <property type="project" value="UniProtKB-ARBA"/>
</dbReference>
<sequence>MSAAATVRARLAAERGEMSLTGLLVAIVIFAFILTATLTTYDSYSRGQRQTSDVIDAQQAARAAIDRLARDLRNLSSPTPDQPQAFDAAGPYDLVFKTVDPNGPNAGSNALNVKRMRYCLDVAKPEAARLVAQTQTWTTATPPAVPSTTACPGSGWPQTTVLATALVNRAGGRDRPVFLVNSTDLTAISAVHAELFVDLDTARNPPETTMSTGVFLRNQNRRPTAAFTATPSAQGILLNGSTSSDPEGESLTYRWYDNGALVGTGITFTAPAAAGTSHTIQLRVSDPAGLEGVSATQAVVA</sequence>
<dbReference type="OrthoDB" id="6402258at2"/>
<dbReference type="Proteomes" id="UP000240739">
    <property type="component" value="Unassembled WGS sequence"/>
</dbReference>